<feature type="transmembrane region" description="Helical" evidence="7">
    <location>
        <begin position="468"/>
        <end position="490"/>
    </location>
</feature>
<dbReference type="PANTHER" id="PTHR42948:SF1">
    <property type="entry name" value="TRANSPORTER"/>
    <property type="match status" value="1"/>
</dbReference>
<keyword evidence="5 7" id="KW-0472">Membrane</keyword>
<dbReference type="AlphaFoldDB" id="A0A4Z2DTN6"/>
<feature type="binding site" evidence="6">
    <location>
        <position position="57"/>
    </location>
    <ligand>
        <name>Na(+)</name>
        <dbReference type="ChEBI" id="CHEBI:29101"/>
        <label>1</label>
    </ligand>
</feature>
<keyword evidence="6" id="KW-0479">Metal-binding</keyword>
<keyword evidence="9" id="KW-1185">Reference proteome</keyword>
<gene>
    <name evidence="8" type="ORF">EWB00_006024</name>
</gene>
<keyword evidence="2" id="KW-0813">Transport</keyword>
<comment type="subcellular location">
    <subcellularLocation>
        <location evidence="1">Membrane</location>
        <topology evidence="1">Multi-pass membrane protein</topology>
    </subcellularLocation>
</comment>
<feature type="binding site" evidence="6">
    <location>
        <position position="60"/>
    </location>
    <ligand>
        <name>Na(+)</name>
        <dbReference type="ChEBI" id="CHEBI:29101"/>
        <label>1</label>
    </ligand>
</feature>
<keyword evidence="4 7" id="KW-1133">Transmembrane helix</keyword>
<feature type="transmembrane region" description="Helical" evidence="7">
    <location>
        <begin position="212"/>
        <end position="234"/>
    </location>
</feature>
<evidence type="ECO:0000256" key="3">
    <source>
        <dbReference type="ARBA" id="ARBA00022692"/>
    </source>
</evidence>
<feature type="transmembrane region" description="Helical" evidence="7">
    <location>
        <begin position="502"/>
        <end position="527"/>
    </location>
</feature>
<dbReference type="PROSITE" id="PS50267">
    <property type="entry name" value="NA_NEUROTRAN_SYMP_3"/>
    <property type="match status" value="1"/>
</dbReference>
<evidence type="ECO:0000256" key="5">
    <source>
        <dbReference type="ARBA" id="ARBA00023136"/>
    </source>
</evidence>
<name>A0A4Z2DTN6_SCHJA</name>
<dbReference type="STRING" id="6182.A0A4Z2DTN6"/>
<proteinExistence type="predicted"/>
<keyword evidence="6" id="KW-0915">Sodium</keyword>
<feature type="transmembrane region" description="Helical" evidence="7">
    <location>
        <begin position="126"/>
        <end position="156"/>
    </location>
</feature>
<accession>A0A4Z2DTN6</accession>
<dbReference type="PRINTS" id="PR00176">
    <property type="entry name" value="NANEUSMPORT"/>
</dbReference>
<protein>
    <submittedName>
        <fullName evidence="8">Putative sodium-dependent transporter</fullName>
    </submittedName>
</protein>
<feature type="transmembrane region" description="Helical" evidence="7">
    <location>
        <begin position="356"/>
        <end position="378"/>
    </location>
</feature>
<evidence type="ECO:0000256" key="2">
    <source>
        <dbReference type="ARBA" id="ARBA00022448"/>
    </source>
</evidence>
<evidence type="ECO:0000313" key="8">
    <source>
        <dbReference type="EMBL" id="TNN19827.1"/>
    </source>
</evidence>
<feature type="transmembrane region" description="Helical" evidence="7">
    <location>
        <begin position="299"/>
        <end position="317"/>
    </location>
</feature>
<feature type="binding site" evidence="6">
    <location>
        <position position="297"/>
    </location>
    <ligand>
        <name>Na(+)</name>
        <dbReference type="ChEBI" id="CHEBI:29101"/>
        <label>1</label>
    </ligand>
</feature>
<dbReference type="OrthoDB" id="6581954at2759"/>
<dbReference type="Proteomes" id="UP000311919">
    <property type="component" value="Unassembled WGS sequence"/>
</dbReference>
<feature type="transmembrane region" description="Helical" evidence="7">
    <location>
        <begin position="399"/>
        <end position="420"/>
    </location>
</feature>
<feature type="transmembrane region" description="Helical" evidence="7">
    <location>
        <begin position="85"/>
        <end position="105"/>
    </location>
</feature>
<keyword evidence="3 7" id="KW-0812">Transmembrane</keyword>
<dbReference type="GO" id="GO:0046872">
    <property type="term" value="F:metal ion binding"/>
    <property type="evidence" value="ECO:0007669"/>
    <property type="project" value="UniProtKB-KW"/>
</dbReference>
<evidence type="ECO:0000256" key="6">
    <source>
        <dbReference type="PIRSR" id="PIRSR600175-1"/>
    </source>
</evidence>
<feature type="transmembrane region" description="Helical" evidence="7">
    <location>
        <begin position="254"/>
        <end position="279"/>
    </location>
</feature>
<feature type="transmembrane region" description="Helical" evidence="7">
    <location>
        <begin position="45"/>
        <end position="65"/>
    </location>
</feature>
<dbReference type="PANTHER" id="PTHR42948">
    <property type="entry name" value="TRANSPORTER"/>
    <property type="match status" value="1"/>
</dbReference>
<feature type="transmembrane region" description="Helical" evidence="7">
    <location>
        <begin position="181"/>
        <end position="200"/>
    </location>
</feature>
<dbReference type="InterPro" id="IPR000175">
    <property type="entry name" value="Na/ntran_symport"/>
</dbReference>
<dbReference type="SUPFAM" id="SSF161070">
    <property type="entry name" value="SNF-like"/>
    <property type="match status" value="1"/>
</dbReference>
<feature type="binding site" evidence="6">
    <location>
        <position position="64"/>
    </location>
    <ligand>
        <name>Na(+)</name>
        <dbReference type="ChEBI" id="CHEBI:29101"/>
        <label>1</label>
    </ligand>
</feature>
<organism evidence="8 9">
    <name type="scientific">Schistosoma japonicum</name>
    <name type="common">Blood fluke</name>
    <dbReference type="NCBI Taxonomy" id="6182"/>
    <lineage>
        <taxon>Eukaryota</taxon>
        <taxon>Metazoa</taxon>
        <taxon>Spiralia</taxon>
        <taxon>Lophotrochozoa</taxon>
        <taxon>Platyhelminthes</taxon>
        <taxon>Trematoda</taxon>
        <taxon>Digenea</taxon>
        <taxon>Strigeidida</taxon>
        <taxon>Schistosomatoidea</taxon>
        <taxon>Schistosomatidae</taxon>
        <taxon>Schistosoma</taxon>
    </lineage>
</organism>
<dbReference type="EMBL" id="SKCS01000039">
    <property type="protein sequence ID" value="TNN19827.1"/>
    <property type="molecule type" value="Genomic_DNA"/>
</dbReference>
<evidence type="ECO:0000256" key="1">
    <source>
        <dbReference type="ARBA" id="ARBA00004141"/>
    </source>
</evidence>
<comment type="caution">
    <text evidence="8">The sequence shown here is derived from an EMBL/GenBank/DDBJ whole genome shotgun (WGS) entry which is preliminary data.</text>
</comment>
<dbReference type="GO" id="GO:0016020">
    <property type="term" value="C:membrane"/>
    <property type="evidence" value="ECO:0007669"/>
    <property type="project" value="UniProtKB-SubCell"/>
</dbReference>
<dbReference type="Pfam" id="PF00209">
    <property type="entry name" value="SNF"/>
    <property type="match status" value="2"/>
</dbReference>
<sequence>MLLSEKTKRSLSNGDVEISRKGFSNTSSFESTDLVKEDEVDQSTFNSSFGIVLTCLGCVVGFGNIWRFPRILATYSYDKGSLTFYIVWVFVLYLWSVPIVIVEYTMGRFTRNSIAASFHKFFGDKFAWIGGWVTIVTFFLSAYYPVIIGWCLYYSYMACFIGLPKSEMESKEIFNNFARDSYWPVLTQCISVCMAAACIYGGIKWIEKANNILVPFLLIIVMFTFGWSLTRTYAEVGIKFLFTPTWSSLKDPEMWIAAASQNAFDTGAGIGALATFAAFMSRQRGAVRYGTIIPMLNNLVSFISSITVFSTVFSTLIQTTPTLTRLGIVRIMQQTGPGSTGLTFIWFPVLFESLGVFGRIVCLLFFICLTVAGLSTTISDLEVYTMVLDDCGINHKKSVAIALTANISVGLMSALNLNILANQDNVWGIALLISGILMACLVIRYGPMKYRRCIVNEFGIDDWNLPKLWTFAITILVPLQGVILISWWFYDMVVSDSHWYKLTFESVTTLCVEWIILLTTLIVINVVAIRRKWSIFPVAKTYGNNPYELDFLKSFTEL</sequence>
<dbReference type="InterPro" id="IPR037272">
    <property type="entry name" value="SNS_sf"/>
</dbReference>
<evidence type="ECO:0000256" key="4">
    <source>
        <dbReference type="ARBA" id="ARBA00022989"/>
    </source>
</evidence>
<feature type="transmembrane region" description="Helical" evidence="7">
    <location>
        <begin position="426"/>
        <end position="447"/>
    </location>
</feature>
<evidence type="ECO:0000256" key="7">
    <source>
        <dbReference type="SAM" id="Phobius"/>
    </source>
</evidence>
<evidence type="ECO:0000313" key="9">
    <source>
        <dbReference type="Proteomes" id="UP000311919"/>
    </source>
</evidence>
<reference evidence="8 9" key="1">
    <citation type="submission" date="2019-03" db="EMBL/GenBank/DDBJ databases">
        <title>An improved genome assembly of the fluke Schistosoma japonicum.</title>
        <authorList>
            <person name="Hu W."/>
            <person name="Luo F."/>
            <person name="Yin M."/>
            <person name="Mo X."/>
            <person name="Sun C."/>
            <person name="Wu Q."/>
            <person name="Zhu B."/>
            <person name="Xiang M."/>
            <person name="Wang J."/>
            <person name="Wang Y."/>
            <person name="Zhang T."/>
            <person name="Xu B."/>
            <person name="Zheng H."/>
            <person name="Feng Z."/>
        </authorList>
    </citation>
    <scope>NUCLEOTIDE SEQUENCE [LARGE SCALE GENOMIC DNA]</scope>
    <source>
        <strain evidence="8">HuSjv2</strain>
        <tissue evidence="8">Worms</tissue>
    </source>
</reference>